<gene>
    <name evidence="1" type="ORF">LCGC14_0381420</name>
</gene>
<comment type="caution">
    <text evidence="1">The sequence shown here is derived from an EMBL/GenBank/DDBJ whole genome shotgun (WGS) entry which is preliminary data.</text>
</comment>
<evidence type="ECO:0000313" key="1">
    <source>
        <dbReference type="EMBL" id="KKN75398.1"/>
    </source>
</evidence>
<sequence length="178" mass="19539">MVPTPEYLVEVTLKVLPSKAMIHSNKGTLDLRIDGFHRIDVRPETGARILSGTVIYRMMCSKCFADFAISSVAVCHQNRMRFHPFCHDWPKRCALGVGNQGRLGLTIAVSGNKHDRLFGASPPLVFDPFPELGGTSDEGFIDLNYSTQLTGGHLSVVHQFADGVTELPSSFLVHAQDS</sequence>
<organism evidence="1">
    <name type="scientific">marine sediment metagenome</name>
    <dbReference type="NCBI Taxonomy" id="412755"/>
    <lineage>
        <taxon>unclassified sequences</taxon>
        <taxon>metagenomes</taxon>
        <taxon>ecological metagenomes</taxon>
    </lineage>
</organism>
<reference evidence="1" key="1">
    <citation type="journal article" date="2015" name="Nature">
        <title>Complex archaea that bridge the gap between prokaryotes and eukaryotes.</title>
        <authorList>
            <person name="Spang A."/>
            <person name="Saw J.H."/>
            <person name="Jorgensen S.L."/>
            <person name="Zaremba-Niedzwiedzka K."/>
            <person name="Martijn J."/>
            <person name="Lind A.E."/>
            <person name="van Eijk R."/>
            <person name="Schleper C."/>
            <person name="Guy L."/>
            <person name="Ettema T.J."/>
        </authorList>
    </citation>
    <scope>NUCLEOTIDE SEQUENCE</scope>
</reference>
<dbReference type="AlphaFoldDB" id="A0A0F9WB75"/>
<protein>
    <submittedName>
        <fullName evidence="1">Uncharacterized protein</fullName>
    </submittedName>
</protein>
<name>A0A0F9WB75_9ZZZZ</name>
<accession>A0A0F9WB75</accession>
<proteinExistence type="predicted"/>
<dbReference type="EMBL" id="LAZR01000311">
    <property type="protein sequence ID" value="KKN75398.1"/>
    <property type="molecule type" value="Genomic_DNA"/>
</dbReference>